<feature type="compositionally biased region" description="Basic residues" evidence="1">
    <location>
        <begin position="26"/>
        <end position="35"/>
    </location>
</feature>
<dbReference type="EnsemblPlants" id="Pp3c13_11160V3.7">
    <property type="protein sequence ID" value="Pp3c13_11160V3.7"/>
    <property type="gene ID" value="Pp3c13_11160"/>
</dbReference>
<sequence>MHRGEREPYNPYPEEGYGRGEEFPRRDHHHPHHPHHSSEAGPQHGMNLEHRPPPPVVYGGSAPHGYSEGPYGQERRPGPYEEQKPGGHEGYTDYRHGGYEDRRNTSKYPTGSYVQMDSLPGGYDAGPPSGHGYGSAEYNTSPYAPAPHHRARDEDEGPRRRQFPGHPVRIHCKADPSYNLAVVPGQGPVMVPTDISDDYQVWYKDETISTRVTDETGASAFSLINKATGQALRHAPEDLKQCLLTQYEPNGLDDTIWWTMSEDMGQGYHCIRLATDITRNMDVLRGDKKSGGVKEGSPVITFAWKKQDNQIWKMTPA</sequence>
<dbReference type="EnsemblPlants" id="Pp3c13_11160V3.5">
    <property type="protein sequence ID" value="Pp3c13_11160V3.5"/>
    <property type="gene ID" value="Pp3c13_11160"/>
</dbReference>
<dbReference type="Gramene" id="Pp3c13_11160V3.1">
    <property type="protein sequence ID" value="Pp3c13_11160V3.1"/>
    <property type="gene ID" value="Pp3c13_11160"/>
</dbReference>
<dbReference type="Gene3D" id="2.80.10.50">
    <property type="match status" value="1"/>
</dbReference>
<dbReference type="GeneID" id="112290756"/>
<proteinExistence type="predicted"/>
<reference evidence="2 4" key="2">
    <citation type="journal article" date="2018" name="Plant J.">
        <title>The Physcomitrella patens chromosome-scale assembly reveals moss genome structure and evolution.</title>
        <authorList>
            <person name="Lang D."/>
            <person name="Ullrich K.K."/>
            <person name="Murat F."/>
            <person name="Fuchs J."/>
            <person name="Jenkins J."/>
            <person name="Haas F.B."/>
            <person name="Piednoel M."/>
            <person name="Gundlach H."/>
            <person name="Van Bel M."/>
            <person name="Meyberg R."/>
            <person name="Vives C."/>
            <person name="Morata J."/>
            <person name="Symeonidi A."/>
            <person name="Hiss M."/>
            <person name="Muchero W."/>
            <person name="Kamisugi Y."/>
            <person name="Saleh O."/>
            <person name="Blanc G."/>
            <person name="Decker E.L."/>
            <person name="van Gessel N."/>
            <person name="Grimwood J."/>
            <person name="Hayes R.D."/>
            <person name="Graham S.W."/>
            <person name="Gunter L.E."/>
            <person name="McDaniel S.F."/>
            <person name="Hoernstein S.N.W."/>
            <person name="Larsson A."/>
            <person name="Li F.W."/>
            <person name="Perroud P.F."/>
            <person name="Phillips J."/>
            <person name="Ranjan P."/>
            <person name="Rokshar D.S."/>
            <person name="Rothfels C.J."/>
            <person name="Schneider L."/>
            <person name="Shu S."/>
            <person name="Stevenson D.W."/>
            <person name="Thummler F."/>
            <person name="Tillich M."/>
            <person name="Villarreal Aguilar J.C."/>
            <person name="Widiez T."/>
            <person name="Wong G.K."/>
            <person name="Wymore A."/>
            <person name="Zhang Y."/>
            <person name="Zimmer A.D."/>
            <person name="Quatrano R.S."/>
            <person name="Mayer K.F.X."/>
            <person name="Goodstein D."/>
            <person name="Casacuberta J.M."/>
            <person name="Vandepoele K."/>
            <person name="Reski R."/>
            <person name="Cuming A.C."/>
            <person name="Tuskan G.A."/>
            <person name="Maumus F."/>
            <person name="Salse J."/>
            <person name="Schmutz J."/>
            <person name="Rensing S.A."/>
        </authorList>
    </citation>
    <scope>NUCLEOTIDE SEQUENCE [LARGE SCALE GENOMIC DNA]</scope>
    <source>
        <strain evidence="3 4">cv. Gransden 2004</strain>
    </source>
</reference>
<dbReference type="FunCoup" id="A0A2K1JLH8">
    <property type="interactions" value="776"/>
</dbReference>
<dbReference type="EMBL" id="ABEU02000013">
    <property type="protein sequence ID" value="PNR42393.1"/>
    <property type="molecule type" value="Genomic_DNA"/>
</dbReference>
<evidence type="ECO:0000313" key="3">
    <source>
        <dbReference type="EnsemblPlants" id="Pp3c13_11160V3.1"/>
    </source>
</evidence>
<evidence type="ECO:0000256" key="1">
    <source>
        <dbReference type="SAM" id="MobiDB-lite"/>
    </source>
</evidence>
<gene>
    <name evidence="3" type="primary">LOC112290756</name>
    <name evidence="2" type="ORF">PHYPA_017222</name>
</gene>
<dbReference type="Gramene" id="Pp3c13_11160V3.3">
    <property type="protein sequence ID" value="Pp3c13_11160V3.3"/>
    <property type="gene ID" value="Pp3c13_11160"/>
</dbReference>
<dbReference type="Gramene" id="Pp3c13_11160V3.7">
    <property type="protein sequence ID" value="Pp3c13_11160V3.7"/>
    <property type="gene ID" value="Pp3c13_11160"/>
</dbReference>
<dbReference type="Gramene" id="Pp3c13_11160V3.2">
    <property type="protein sequence ID" value="Pp3c13_11160V3.2"/>
    <property type="gene ID" value="Pp3c13_11160"/>
</dbReference>
<dbReference type="RefSeq" id="XP_024393182.1">
    <property type="nucleotide sequence ID" value="XM_024537414.2"/>
</dbReference>
<dbReference type="Gramene" id="Pp3c13_11160V3.6">
    <property type="protein sequence ID" value="Pp3c13_11160V3.6"/>
    <property type="gene ID" value="Pp3c13_11160"/>
</dbReference>
<dbReference type="CDD" id="cd23431">
    <property type="entry name" value="beta-trefoil_Ricin_AtEULS3-like"/>
    <property type="match status" value="1"/>
</dbReference>
<dbReference type="EnsemblPlants" id="Pp3c13_11160V3.10">
    <property type="protein sequence ID" value="Pp3c13_11160V3.10"/>
    <property type="gene ID" value="Pp3c13_11160"/>
</dbReference>
<dbReference type="RefSeq" id="XP_024393177.1">
    <property type="nucleotide sequence ID" value="XM_024537409.2"/>
</dbReference>
<feature type="region of interest" description="Disordered" evidence="1">
    <location>
        <begin position="141"/>
        <end position="167"/>
    </location>
</feature>
<feature type="compositionally biased region" description="Basic and acidic residues" evidence="1">
    <location>
        <begin position="73"/>
        <end position="104"/>
    </location>
</feature>
<dbReference type="InterPro" id="IPR040249">
    <property type="entry name" value="Ricin_B-like_lectin_EULS3-like"/>
</dbReference>
<dbReference type="RefSeq" id="XP_073394263.1">
    <property type="nucleotide sequence ID" value="XM_073538162.1"/>
</dbReference>
<dbReference type="Gramene" id="Pp3c13_11160V3.4">
    <property type="protein sequence ID" value="Pp3c13_11160V3.4"/>
    <property type="gene ID" value="Pp3c13_11160"/>
</dbReference>
<dbReference type="AlphaFoldDB" id="A0A2K1JLH8"/>
<reference evidence="2 4" key="1">
    <citation type="journal article" date="2008" name="Science">
        <title>The Physcomitrella genome reveals evolutionary insights into the conquest of land by plants.</title>
        <authorList>
            <person name="Rensing S."/>
            <person name="Lang D."/>
            <person name="Zimmer A."/>
            <person name="Terry A."/>
            <person name="Salamov A."/>
            <person name="Shapiro H."/>
            <person name="Nishiyama T."/>
            <person name="Perroud P.-F."/>
            <person name="Lindquist E."/>
            <person name="Kamisugi Y."/>
            <person name="Tanahashi T."/>
            <person name="Sakakibara K."/>
            <person name="Fujita T."/>
            <person name="Oishi K."/>
            <person name="Shin-I T."/>
            <person name="Kuroki Y."/>
            <person name="Toyoda A."/>
            <person name="Suzuki Y."/>
            <person name="Hashimoto A."/>
            <person name="Yamaguchi K."/>
            <person name="Sugano A."/>
            <person name="Kohara Y."/>
            <person name="Fujiyama A."/>
            <person name="Anterola A."/>
            <person name="Aoki S."/>
            <person name="Ashton N."/>
            <person name="Barbazuk W.B."/>
            <person name="Barker E."/>
            <person name="Bennetzen J."/>
            <person name="Bezanilla M."/>
            <person name="Blankenship R."/>
            <person name="Cho S.H."/>
            <person name="Dutcher S."/>
            <person name="Estelle M."/>
            <person name="Fawcett J.A."/>
            <person name="Gundlach H."/>
            <person name="Hanada K."/>
            <person name="Heyl A."/>
            <person name="Hicks K.A."/>
            <person name="Hugh J."/>
            <person name="Lohr M."/>
            <person name="Mayer K."/>
            <person name="Melkozernov A."/>
            <person name="Murata T."/>
            <person name="Nelson D."/>
            <person name="Pils B."/>
            <person name="Prigge M."/>
            <person name="Reiss B."/>
            <person name="Renner T."/>
            <person name="Rombauts S."/>
            <person name="Rushton P."/>
            <person name="Sanderfoot A."/>
            <person name="Schween G."/>
            <person name="Shiu S.-H."/>
            <person name="Stueber K."/>
            <person name="Theodoulou F.L."/>
            <person name="Tu H."/>
            <person name="Van de Peer Y."/>
            <person name="Verrier P.J."/>
            <person name="Waters E."/>
            <person name="Wood A."/>
            <person name="Yang L."/>
            <person name="Cove D."/>
            <person name="Cuming A."/>
            <person name="Hasebe M."/>
            <person name="Lucas S."/>
            <person name="Mishler D.B."/>
            <person name="Reski R."/>
            <person name="Grigoriev I."/>
            <person name="Quatrano R.S."/>
            <person name="Boore J.L."/>
        </authorList>
    </citation>
    <scope>NUCLEOTIDE SEQUENCE [LARGE SCALE GENOMIC DNA]</scope>
    <source>
        <strain evidence="3 4">cv. Gransden 2004</strain>
    </source>
</reference>
<dbReference type="KEGG" id="ppp:112290756"/>
<dbReference type="EnsemblPlants" id="Pp3c13_11160V3.8">
    <property type="protein sequence ID" value="Pp3c13_11160V3.8"/>
    <property type="gene ID" value="Pp3c13_11160"/>
</dbReference>
<dbReference type="EnsemblPlants" id="Pp3c13_11160V3.9">
    <property type="protein sequence ID" value="Pp3c13_11160V3.9"/>
    <property type="gene ID" value="Pp3c13_11160"/>
</dbReference>
<dbReference type="EnsemblPlants" id="Pp3c13_11160V3.11">
    <property type="protein sequence ID" value="Pp3c13_11160V3.11"/>
    <property type="gene ID" value="Pp3c13_11160"/>
</dbReference>
<dbReference type="Proteomes" id="UP000006727">
    <property type="component" value="Chromosome 13"/>
</dbReference>
<dbReference type="PANTHER" id="PTHR31257:SF21">
    <property type="entry name" value="OS07G0683600 PROTEIN"/>
    <property type="match status" value="1"/>
</dbReference>
<dbReference type="RefSeq" id="XP_024393179.1">
    <property type="nucleotide sequence ID" value="XM_024537411.2"/>
</dbReference>
<dbReference type="InterPro" id="IPR035992">
    <property type="entry name" value="Ricin_B-like_lectins"/>
</dbReference>
<keyword evidence="4" id="KW-1185">Reference proteome</keyword>
<accession>A0A2K1JLH8</accession>
<evidence type="ECO:0000313" key="4">
    <source>
        <dbReference type="Proteomes" id="UP000006727"/>
    </source>
</evidence>
<reference evidence="3" key="3">
    <citation type="submission" date="2020-12" db="UniProtKB">
        <authorList>
            <consortium name="EnsemblPlants"/>
        </authorList>
    </citation>
    <scope>IDENTIFICATION</scope>
</reference>
<dbReference type="Gramene" id="Pp3c13_11160V3.10">
    <property type="protein sequence ID" value="Pp3c13_11160V3.10"/>
    <property type="gene ID" value="Pp3c13_11160"/>
</dbReference>
<organism evidence="2">
    <name type="scientific">Physcomitrium patens</name>
    <name type="common">Spreading-leaved earth moss</name>
    <name type="synonym">Physcomitrella patens</name>
    <dbReference type="NCBI Taxonomy" id="3218"/>
    <lineage>
        <taxon>Eukaryota</taxon>
        <taxon>Viridiplantae</taxon>
        <taxon>Streptophyta</taxon>
        <taxon>Embryophyta</taxon>
        <taxon>Bryophyta</taxon>
        <taxon>Bryophytina</taxon>
        <taxon>Bryopsida</taxon>
        <taxon>Funariidae</taxon>
        <taxon>Funariales</taxon>
        <taxon>Funariaceae</taxon>
        <taxon>Physcomitrium</taxon>
    </lineage>
</organism>
<dbReference type="Gramene" id="Pp3c13_11160V3.11">
    <property type="protein sequence ID" value="Pp3c13_11160V3.11"/>
    <property type="gene ID" value="Pp3c13_11160"/>
</dbReference>
<dbReference type="EnsemblPlants" id="Pp3c13_11160V3.3">
    <property type="protein sequence ID" value="Pp3c13_11160V3.3"/>
    <property type="gene ID" value="Pp3c13_11160"/>
</dbReference>
<dbReference type="RefSeq" id="XP_024393175.1">
    <property type="nucleotide sequence ID" value="XM_024537407.2"/>
</dbReference>
<name>A0A2K1JLH8_PHYPA</name>
<evidence type="ECO:0000313" key="2">
    <source>
        <dbReference type="EMBL" id="PNR42393.1"/>
    </source>
</evidence>
<dbReference type="PaxDb" id="3218-PP1S5_325V6.2"/>
<dbReference type="EnsemblPlants" id="Pp3c13_11160V3.2">
    <property type="protein sequence ID" value="Pp3c13_11160V3.2"/>
    <property type="gene ID" value="Pp3c13_11160"/>
</dbReference>
<protein>
    <submittedName>
        <fullName evidence="2 3">Uncharacterized protein</fullName>
    </submittedName>
</protein>
<dbReference type="EnsemblPlants" id="Pp3c13_11160V3.4">
    <property type="protein sequence ID" value="Pp3c13_11160V3.4"/>
    <property type="gene ID" value="Pp3c13_11160"/>
</dbReference>
<dbReference type="OMA" id="YGEHRPE"/>
<feature type="region of interest" description="Disordered" evidence="1">
    <location>
        <begin position="1"/>
        <end position="109"/>
    </location>
</feature>
<dbReference type="Gramene" id="Pp3c13_11160V3.8">
    <property type="protein sequence ID" value="Pp3c13_11160V3.8"/>
    <property type="gene ID" value="Pp3c13_11160"/>
</dbReference>
<feature type="compositionally biased region" description="Basic and acidic residues" evidence="1">
    <location>
        <begin position="16"/>
        <end position="25"/>
    </location>
</feature>
<dbReference type="RefSeq" id="XP_073394264.1">
    <property type="nucleotide sequence ID" value="XM_073538163.1"/>
</dbReference>
<dbReference type="PANTHER" id="PTHR31257">
    <property type="entry name" value="RICIN B-LIKE LECTIN EULS3"/>
    <property type="match status" value="1"/>
</dbReference>
<dbReference type="Gramene" id="Pp3c13_11160V3.5">
    <property type="protein sequence ID" value="Pp3c13_11160V3.5"/>
    <property type="gene ID" value="Pp3c13_11160"/>
</dbReference>
<dbReference type="Gramene" id="Pp3c13_11160V3.9">
    <property type="protein sequence ID" value="Pp3c13_11160V3.9"/>
    <property type="gene ID" value="Pp3c13_11160"/>
</dbReference>
<dbReference type="EnsemblPlants" id="Pp3c13_11160V3.6">
    <property type="protein sequence ID" value="Pp3c13_11160V3.6"/>
    <property type="gene ID" value="Pp3c13_11160"/>
</dbReference>
<dbReference type="RefSeq" id="XP_024393176.1">
    <property type="nucleotide sequence ID" value="XM_024537408.2"/>
</dbReference>
<dbReference type="SUPFAM" id="SSF50370">
    <property type="entry name" value="Ricin B-like lectins"/>
    <property type="match status" value="1"/>
</dbReference>
<dbReference type="OrthoDB" id="7769065at2759"/>
<dbReference type="RefSeq" id="XP_024393180.1">
    <property type="nucleotide sequence ID" value="XM_024537412.2"/>
</dbReference>
<dbReference type="EnsemblPlants" id="Pp3c13_11160V3.1">
    <property type="protein sequence ID" value="Pp3c13_11160V3.1"/>
    <property type="gene ID" value="Pp3c13_11160"/>
</dbReference>
<dbReference type="STRING" id="3218.A0A2K1JLH8"/>